<gene>
    <name evidence="1" type="ORF">R1flu_015238</name>
</gene>
<dbReference type="EMBL" id="JBHFFA010000004">
    <property type="protein sequence ID" value="KAL2630552.1"/>
    <property type="molecule type" value="Genomic_DNA"/>
</dbReference>
<name>A0ABD1YLH5_9MARC</name>
<evidence type="ECO:0000313" key="2">
    <source>
        <dbReference type="Proteomes" id="UP001605036"/>
    </source>
</evidence>
<keyword evidence="2" id="KW-1185">Reference proteome</keyword>
<protein>
    <submittedName>
        <fullName evidence="1">Uncharacterized protein</fullName>
    </submittedName>
</protein>
<dbReference type="Proteomes" id="UP001605036">
    <property type="component" value="Unassembled WGS sequence"/>
</dbReference>
<evidence type="ECO:0000313" key="1">
    <source>
        <dbReference type="EMBL" id="KAL2630552.1"/>
    </source>
</evidence>
<comment type="caution">
    <text evidence="1">The sequence shown here is derived from an EMBL/GenBank/DDBJ whole genome shotgun (WGS) entry which is preliminary data.</text>
</comment>
<accession>A0ABD1YLH5</accession>
<reference evidence="1 2" key="1">
    <citation type="submission" date="2024-09" db="EMBL/GenBank/DDBJ databases">
        <title>Chromosome-scale assembly of Riccia fluitans.</title>
        <authorList>
            <person name="Paukszto L."/>
            <person name="Sawicki J."/>
            <person name="Karawczyk K."/>
            <person name="Piernik-Szablinska J."/>
            <person name="Szczecinska M."/>
            <person name="Mazdziarz M."/>
        </authorList>
    </citation>
    <scope>NUCLEOTIDE SEQUENCE [LARGE SCALE GENOMIC DNA]</scope>
    <source>
        <strain evidence="1">Rf_01</strain>
        <tissue evidence="1">Aerial parts of the thallus</tissue>
    </source>
</reference>
<organism evidence="1 2">
    <name type="scientific">Riccia fluitans</name>
    <dbReference type="NCBI Taxonomy" id="41844"/>
    <lineage>
        <taxon>Eukaryota</taxon>
        <taxon>Viridiplantae</taxon>
        <taxon>Streptophyta</taxon>
        <taxon>Embryophyta</taxon>
        <taxon>Marchantiophyta</taxon>
        <taxon>Marchantiopsida</taxon>
        <taxon>Marchantiidae</taxon>
        <taxon>Marchantiales</taxon>
        <taxon>Ricciaceae</taxon>
        <taxon>Riccia</taxon>
    </lineage>
</organism>
<proteinExistence type="predicted"/>
<sequence length="400" mass="45670">MQDIVDENGKFRTLEEVRPHLVSDPKANAAFQAILANGIEFHHDGRKSFRAATEYRRGTGDFTGRCILLQSPQGHTSRTLLSNGELEDNQPQALYRIEDGNALREQPLNGTRIRGGWELATVIPAAKRKGHRMLTLTDKGSIEETVANWRWKNGYHFFHITNKQIRQALTEDANIVPNRMKKRKHLTPFKATDTRCWPKVWAKYRPSRESSFLWMINYGACNKQVAFSIPTKNISAHMMPPVHTAESRRCSPSLMGMPFLKGNLELDIRGPQSSVSKNPGVETTTRTRITSRNHPSKVQGNLNIVGGIILWTIWTGRNELTFEEQPFTLQKAKSVAWDRMRKMVERQWQEHKHKKKFTSGYSSQEEELVKTDAIFSSTWAVRTLDFRILGPAIAGSHRSP</sequence>
<dbReference type="AlphaFoldDB" id="A0ABD1YLH5"/>